<protein>
    <recommendedName>
        <fullName evidence="4">Lipoprotein</fullName>
    </recommendedName>
</protein>
<reference evidence="2" key="1">
    <citation type="submission" date="2020-11" db="EMBL/GenBank/DDBJ databases">
        <authorList>
            <consortium name="DOE Joint Genome Institute"/>
            <person name="Ahrendt S."/>
            <person name="Riley R."/>
            <person name="Andreopoulos W."/>
            <person name="Labutti K."/>
            <person name="Pangilinan J."/>
            <person name="Ruiz-Duenas F.J."/>
            <person name="Barrasa J.M."/>
            <person name="Sanchez-Garcia M."/>
            <person name="Camarero S."/>
            <person name="Miyauchi S."/>
            <person name="Serrano A."/>
            <person name="Linde D."/>
            <person name="Babiker R."/>
            <person name="Drula E."/>
            <person name="Ayuso-Fernandez I."/>
            <person name="Pacheco R."/>
            <person name="Padilla G."/>
            <person name="Ferreira P."/>
            <person name="Barriuso J."/>
            <person name="Kellner H."/>
            <person name="Castanera R."/>
            <person name="Alfaro M."/>
            <person name="Ramirez L."/>
            <person name="Pisabarro A.G."/>
            <person name="Kuo A."/>
            <person name="Tritt A."/>
            <person name="Lipzen A."/>
            <person name="He G."/>
            <person name="Yan M."/>
            <person name="Ng V."/>
            <person name="Cullen D."/>
            <person name="Martin F."/>
            <person name="Rosso M.-N."/>
            <person name="Henrissat B."/>
            <person name="Hibbett D."/>
            <person name="Martinez A.T."/>
            <person name="Grigoriev I.V."/>
        </authorList>
    </citation>
    <scope>NUCLEOTIDE SEQUENCE</scope>
    <source>
        <strain evidence="2">AH 40177</strain>
    </source>
</reference>
<accession>A0A9P5P9L1</accession>
<dbReference type="Proteomes" id="UP000772434">
    <property type="component" value="Unassembled WGS sequence"/>
</dbReference>
<keyword evidence="1" id="KW-0732">Signal</keyword>
<organism evidence="2 3">
    <name type="scientific">Rhodocollybia butyracea</name>
    <dbReference type="NCBI Taxonomy" id="206335"/>
    <lineage>
        <taxon>Eukaryota</taxon>
        <taxon>Fungi</taxon>
        <taxon>Dikarya</taxon>
        <taxon>Basidiomycota</taxon>
        <taxon>Agaricomycotina</taxon>
        <taxon>Agaricomycetes</taxon>
        <taxon>Agaricomycetidae</taxon>
        <taxon>Agaricales</taxon>
        <taxon>Marasmiineae</taxon>
        <taxon>Omphalotaceae</taxon>
        <taxon>Rhodocollybia</taxon>
    </lineage>
</organism>
<name>A0A9P5P9L1_9AGAR</name>
<feature type="chain" id="PRO_5040459734" description="Lipoprotein" evidence="1">
    <location>
        <begin position="25"/>
        <end position="161"/>
    </location>
</feature>
<evidence type="ECO:0000313" key="3">
    <source>
        <dbReference type="Proteomes" id="UP000772434"/>
    </source>
</evidence>
<dbReference type="EMBL" id="JADNRY010000306">
    <property type="protein sequence ID" value="KAF9059364.1"/>
    <property type="molecule type" value="Genomic_DNA"/>
</dbReference>
<proteinExistence type="predicted"/>
<gene>
    <name evidence="2" type="ORF">BDP27DRAFT_1407683</name>
</gene>
<comment type="caution">
    <text evidence="2">The sequence shown here is derived from an EMBL/GenBank/DDBJ whole genome shotgun (WGS) entry which is preliminary data.</text>
</comment>
<evidence type="ECO:0008006" key="4">
    <source>
        <dbReference type="Google" id="ProtNLM"/>
    </source>
</evidence>
<feature type="signal peptide" evidence="1">
    <location>
        <begin position="1"/>
        <end position="24"/>
    </location>
</feature>
<dbReference type="AlphaFoldDB" id="A0A9P5P9L1"/>
<evidence type="ECO:0000313" key="2">
    <source>
        <dbReference type="EMBL" id="KAF9059364.1"/>
    </source>
</evidence>
<sequence>MRFITFAATALLGCFLSTGICVQAKPISVSSSAARAPDELPAHQRSWVYHEGGTRITDSAAVEKIKKEVIEFVLRFNKKRILSPPETPAEPPTFFDGGAPTVLTNKQVWFRFTPNGPKGEPFEGHMIYYEFKGEILDSKMHSMHKEGNFRSEPPPGGHKHP</sequence>
<evidence type="ECO:0000256" key="1">
    <source>
        <dbReference type="SAM" id="SignalP"/>
    </source>
</evidence>
<keyword evidence="3" id="KW-1185">Reference proteome</keyword>